<dbReference type="InterPro" id="IPR016181">
    <property type="entry name" value="Acyl_CoA_acyltransferase"/>
</dbReference>
<comment type="caution">
    <text evidence="2">The sequence shown here is derived from an EMBL/GenBank/DDBJ whole genome shotgun (WGS) entry which is preliminary data.</text>
</comment>
<dbReference type="SUPFAM" id="SSF55729">
    <property type="entry name" value="Acyl-CoA N-acyltransferases (Nat)"/>
    <property type="match status" value="2"/>
</dbReference>
<feature type="region of interest" description="Disordered" evidence="1">
    <location>
        <begin position="329"/>
        <end position="350"/>
    </location>
</feature>
<dbReference type="Gene3D" id="3.40.630.30">
    <property type="match status" value="1"/>
</dbReference>
<evidence type="ECO:0008006" key="4">
    <source>
        <dbReference type="Google" id="ProtNLM"/>
    </source>
</evidence>
<evidence type="ECO:0000313" key="3">
    <source>
        <dbReference type="Proteomes" id="UP000037023"/>
    </source>
</evidence>
<dbReference type="RefSeq" id="WP_033201685.1">
    <property type="nucleotide sequence ID" value="NZ_LGUP01000120.1"/>
</dbReference>
<dbReference type="Proteomes" id="UP000037023">
    <property type="component" value="Unassembled WGS sequence"/>
</dbReference>
<reference evidence="2 3" key="1">
    <citation type="submission" date="2015-06" db="EMBL/GenBank/DDBJ databases">
        <authorList>
            <person name="Hoefler B.C."/>
            <person name="Straight P.D."/>
        </authorList>
    </citation>
    <scope>NUCLEOTIDE SEQUENCE [LARGE SCALE GENOMIC DNA]</scope>
    <source>
        <strain evidence="2 3">NRRL 3427</strain>
    </source>
</reference>
<protein>
    <recommendedName>
        <fullName evidence="4">N-acetyltransferase domain-containing protein</fullName>
    </recommendedName>
</protein>
<proteinExistence type="predicted"/>
<accession>A0A0L8KQA3</accession>
<gene>
    <name evidence="2" type="ORF">ADK34_14945</name>
</gene>
<evidence type="ECO:0000313" key="2">
    <source>
        <dbReference type="EMBL" id="KOG27904.1"/>
    </source>
</evidence>
<dbReference type="OrthoDB" id="4119890at2"/>
<name>A0A0L8KQA3_STRVR</name>
<dbReference type="GO" id="GO:0016747">
    <property type="term" value="F:acyltransferase activity, transferring groups other than amino-acyl groups"/>
    <property type="evidence" value="ECO:0007669"/>
    <property type="project" value="TreeGrafter"/>
</dbReference>
<dbReference type="PANTHER" id="PTHR43072">
    <property type="entry name" value="N-ACETYLTRANSFERASE"/>
    <property type="match status" value="1"/>
</dbReference>
<organism evidence="2 3">
    <name type="scientific">Streptomyces viridochromogenes</name>
    <dbReference type="NCBI Taxonomy" id="1938"/>
    <lineage>
        <taxon>Bacteria</taxon>
        <taxon>Bacillati</taxon>
        <taxon>Actinomycetota</taxon>
        <taxon>Actinomycetes</taxon>
        <taxon>Kitasatosporales</taxon>
        <taxon>Streptomycetaceae</taxon>
        <taxon>Streptomyces</taxon>
    </lineage>
</organism>
<dbReference type="AlphaFoldDB" id="A0A0L8KQA3"/>
<dbReference type="PATRIC" id="fig|1938.6.peg.3224"/>
<sequence>MTVFLTAVDPGDRDVVGDVYDLRLAGHAADVPHLPRPCPADLEGSLTVAPPATEIEEWAAYSAGGRCVASVRLEFPLEENSDAVTASVLLVHPAFRRQGVGKRITEFSRDRAARRRRSRVLLVADAGPGDPAATPGHRFAARLRARALVRYEHLRLHADDAPRPTPPPESLRLRFWGSTVPEELVTQAARLEATLSADAPAGQASWEPQPNAVSRIRDFERMRIARGRRAYQCGVVDVRTGRMAAWTALSMTRANPDNALQAVTVVDPAYRGQGLGLLVKAHNLAACRAAEPRLTVVDTWNASDNTHMIRINTGFGFTRAGTRSMWELSARRSPARTGSDLPRPLTSGLS</sequence>
<dbReference type="EMBL" id="LGUP01000120">
    <property type="protein sequence ID" value="KOG27904.1"/>
    <property type="molecule type" value="Genomic_DNA"/>
</dbReference>
<evidence type="ECO:0000256" key="1">
    <source>
        <dbReference type="SAM" id="MobiDB-lite"/>
    </source>
</evidence>